<feature type="domain" description="NadR/Ttd14 AAA" evidence="1">
    <location>
        <begin position="5"/>
        <end position="144"/>
    </location>
</feature>
<dbReference type="InterPro" id="IPR027417">
    <property type="entry name" value="P-loop_NTPase"/>
</dbReference>
<dbReference type="Pfam" id="PF13521">
    <property type="entry name" value="AAA_28"/>
    <property type="match status" value="1"/>
</dbReference>
<comment type="caution">
    <text evidence="2">The sequence shown here is derived from an EMBL/GenBank/DDBJ whole genome shotgun (WGS) entry which is preliminary data.</text>
</comment>
<name>A0ABQ9XXG0_9EUKA</name>
<reference evidence="2 3" key="1">
    <citation type="journal article" date="2022" name="bioRxiv">
        <title>Genomics of Preaxostyla Flagellates Illuminates Evolutionary Transitions and the Path Towards Mitochondrial Loss.</title>
        <authorList>
            <person name="Novak L.V.F."/>
            <person name="Treitli S.C."/>
            <person name="Pyrih J."/>
            <person name="Halakuc P."/>
            <person name="Pipaliya S.V."/>
            <person name="Vacek V."/>
            <person name="Brzon O."/>
            <person name="Soukal P."/>
            <person name="Eme L."/>
            <person name="Dacks J.B."/>
            <person name="Karnkowska A."/>
            <person name="Elias M."/>
            <person name="Hampl V."/>
        </authorList>
    </citation>
    <scope>NUCLEOTIDE SEQUENCE [LARGE SCALE GENOMIC DNA]</scope>
    <source>
        <strain evidence="2">NAU3</strain>
        <tissue evidence="2">Gut</tissue>
    </source>
</reference>
<sequence>MIVLCLEGCHGVGKTELLAQFQKAGFPVLDEAFMEMPEYALHPQTLLMETVWLSNWFMRLLQMTQTVKDHDHTIFVADRSPYSAEFYGANGHLLGPVIREQINELRTKNIFVYTVLVKVDKELLWERINKRLIAEPHRVKYNEHSREWMEKTYQWYNTHEWDFLILNNQWDITETMRNMMTLLSAFAEQNDRTCWEQHGLFDRSSSFVSCT</sequence>
<evidence type="ECO:0000259" key="1">
    <source>
        <dbReference type="Pfam" id="PF13521"/>
    </source>
</evidence>
<proteinExistence type="predicted"/>
<dbReference type="InterPro" id="IPR038727">
    <property type="entry name" value="NadR/Ttd14_AAA_dom"/>
</dbReference>
<evidence type="ECO:0000313" key="2">
    <source>
        <dbReference type="EMBL" id="KAK2956192.1"/>
    </source>
</evidence>
<organism evidence="2 3">
    <name type="scientific">Blattamonas nauphoetae</name>
    <dbReference type="NCBI Taxonomy" id="2049346"/>
    <lineage>
        <taxon>Eukaryota</taxon>
        <taxon>Metamonada</taxon>
        <taxon>Preaxostyla</taxon>
        <taxon>Oxymonadida</taxon>
        <taxon>Blattamonas</taxon>
    </lineage>
</organism>
<dbReference type="Proteomes" id="UP001281761">
    <property type="component" value="Unassembled WGS sequence"/>
</dbReference>
<dbReference type="SUPFAM" id="SSF52540">
    <property type="entry name" value="P-loop containing nucleoside triphosphate hydrolases"/>
    <property type="match status" value="1"/>
</dbReference>
<protein>
    <recommendedName>
        <fullName evidence="1">NadR/Ttd14 AAA domain-containing protein</fullName>
    </recommendedName>
</protein>
<dbReference type="Gene3D" id="3.40.50.300">
    <property type="entry name" value="P-loop containing nucleotide triphosphate hydrolases"/>
    <property type="match status" value="1"/>
</dbReference>
<keyword evidence="3" id="KW-1185">Reference proteome</keyword>
<gene>
    <name evidence="2" type="ORF">BLNAU_8756</name>
</gene>
<dbReference type="EMBL" id="JARBJD010000058">
    <property type="protein sequence ID" value="KAK2956192.1"/>
    <property type="molecule type" value="Genomic_DNA"/>
</dbReference>
<evidence type="ECO:0000313" key="3">
    <source>
        <dbReference type="Proteomes" id="UP001281761"/>
    </source>
</evidence>
<accession>A0ABQ9XXG0</accession>